<evidence type="ECO:0000256" key="3">
    <source>
        <dbReference type="ARBA" id="ARBA00022679"/>
    </source>
</evidence>
<evidence type="ECO:0000256" key="1">
    <source>
        <dbReference type="ARBA" id="ARBA00012513"/>
    </source>
</evidence>
<evidence type="ECO:0000256" key="5">
    <source>
        <dbReference type="ARBA" id="ARBA00022777"/>
    </source>
</evidence>
<dbReference type="InterPro" id="IPR011009">
    <property type="entry name" value="Kinase-like_dom_sf"/>
</dbReference>
<dbReference type="Proteomes" id="UP000309340">
    <property type="component" value="Unassembled WGS sequence"/>
</dbReference>
<dbReference type="SMART" id="SM00220">
    <property type="entry name" value="S_TKc"/>
    <property type="match status" value="1"/>
</dbReference>
<dbReference type="InterPro" id="IPR000961">
    <property type="entry name" value="AGC-kinase_C"/>
</dbReference>
<dbReference type="EMBL" id="NAJQ01000264">
    <property type="protein sequence ID" value="TKA73449.1"/>
    <property type="molecule type" value="Genomic_DNA"/>
</dbReference>
<dbReference type="Gene3D" id="1.10.510.10">
    <property type="entry name" value="Transferase(Phosphotransferase) domain 1"/>
    <property type="match status" value="1"/>
</dbReference>
<accession>A0A4V5NGA6</accession>
<feature type="region of interest" description="Disordered" evidence="9">
    <location>
        <begin position="121"/>
        <end position="161"/>
    </location>
</feature>
<evidence type="ECO:0000256" key="6">
    <source>
        <dbReference type="ARBA" id="ARBA00022840"/>
    </source>
</evidence>
<feature type="compositionally biased region" description="Low complexity" evidence="9">
    <location>
        <begin position="19"/>
        <end position="41"/>
    </location>
</feature>
<keyword evidence="13" id="KW-1185">Reference proteome</keyword>
<evidence type="ECO:0000256" key="8">
    <source>
        <dbReference type="ARBA" id="ARBA00048679"/>
    </source>
</evidence>
<gene>
    <name evidence="12" type="ORF">B0A55_06083</name>
</gene>
<evidence type="ECO:0000313" key="13">
    <source>
        <dbReference type="Proteomes" id="UP000309340"/>
    </source>
</evidence>
<feature type="compositionally biased region" description="Polar residues" evidence="9">
    <location>
        <begin position="1"/>
        <end position="11"/>
    </location>
</feature>
<dbReference type="EC" id="2.7.11.1" evidence="1"/>
<dbReference type="PROSITE" id="PS51285">
    <property type="entry name" value="AGC_KINASE_CTER"/>
    <property type="match status" value="1"/>
</dbReference>
<dbReference type="PANTHER" id="PTHR24356">
    <property type="entry name" value="SERINE/THREONINE-PROTEIN KINASE"/>
    <property type="match status" value="1"/>
</dbReference>
<dbReference type="GO" id="GO:0005524">
    <property type="term" value="F:ATP binding"/>
    <property type="evidence" value="ECO:0007669"/>
    <property type="project" value="UniProtKB-KW"/>
</dbReference>
<organism evidence="12 13">
    <name type="scientific">Friedmanniomyces simplex</name>
    <dbReference type="NCBI Taxonomy" id="329884"/>
    <lineage>
        <taxon>Eukaryota</taxon>
        <taxon>Fungi</taxon>
        <taxon>Dikarya</taxon>
        <taxon>Ascomycota</taxon>
        <taxon>Pezizomycotina</taxon>
        <taxon>Dothideomycetes</taxon>
        <taxon>Dothideomycetidae</taxon>
        <taxon>Mycosphaerellales</taxon>
        <taxon>Teratosphaeriaceae</taxon>
        <taxon>Friedmanniomyces</taxon>
    </lineage>
</organism>
<keyword evidence="6" id="KW-0067">ATP-binding</keyword>
<dbReference type="PROSITE" id="PS50011">
    <property type="entry name" value="PROTEIN_KINASE_DOM"/>
    <property type="match status" value="1"/>
</dbReference>
<sequence length="898" mass="101279">MDGTCTPQHRTATPPPTALSRTRSLGTRSLRSRRSSSPSLPAIIPQRKRSVRFQGFSGSQLDGNRSEGSTTISRPGSGESWTSGISAKLSERIAALEVKLNGTAGTSTIVHRANLRTRPSVPFIDTNVNTTPVKETEEDEGSPSTTSSRRPSGQNADWSPISTASTAATLLPPIEEDSGRYLLIPVQEAEVIAEPSTATVESVTAAKVYLETHFYNLMLEPSSPRSIRRKRFEQAMLDKGLSHSERISAREEWVCAESDHLRQMRVLKASSIARHNVKGISIAGFDVIRVLGKGSFGVVRLVTERGGSTLPETANGAHVNDGVAGSVATTSISKMDGTAKRNLPTGKALSDVFAMKVIRKSEMLRACQEGHLRAERDFLVSAESSRWVVPLIASFQDNTNLYLVMEYMIGGDFLGLLLREDVLEEGVAKWYVAEMILCIEEVHKMKWIHRDVKPDNFLISASGHLKISDFGLAFDGHWAHSQSYFSNQRYSLLEKLGIHVAGDEQDVEEELISKKAEMEYEDDVHLKPKPKVDTEENAKREGLLNYRNRTKRRRLARSVVGTSQYMAPEVIMGQAYDGRCDWWSIAIILYECLYGRTPFYCENRQKTKDSIVHHRSTLQFPVHERWSRPASESRRLLPPSSDTVTDLLQAILTDKEVRMSSRQYRHSEARLGRRLSAASHNPLAKYVYANGADEIKAHRFFQGIPWSQMHLMQPPFVPRVKENQSITKYFEDEKDIVTDDSSSYMSIKERLDLQTDVDDASAKAVLGAHFERWKIERIEKERYDLGLEECSDAELQRIKEHFGADYEKWKADRMLQVYEERVQHGLDPRAQKGKKEKKRARDKLLRDPVVGKKVMEIRKKGAFFGYSYRRPKALVEMEGLKGRQGLKRPTILPVESGK</sequence>
<protein>
    <recommendedName>
        <fullName evidence="1">non-specific serine/threonine protein kinase</fullName>
        <ecNumber evidence="1">2.7.11.1</ecNumber>
    </recommendedName>
</protein>
<dbReference type="STRING" id="329884.A0A4V5NGA6"/>
<feature type="region of interest" description="Disordered" evidence="9">
    <location>
        <begin position="1"/>
        <end position="83"/>
    </location>
</feature>
<dbReference type="InterPro" id="IPR050236">
    <property type="entry name" value="Ser_Thr_kinase_AGC"/>
</dbReference>
<keyword evidence="2" id="KW-0723">Serine/threonine-protein kinase</keyword>
<reference evidence="12 13" key="1">
    <citation type="submission" date="2017-03" db="EMBL/GenBank/DDBJ databases">
        <title>Genomes of endolithic fungi from Antarctica.</title>
        <authorList>
            <person name="Coleine C."/>
            <person name="Masonjones S."/>
            <person name="Stajich J.E."/>
        </authorList>
    </citation>
    <scope>NUCLEOTIDE SEQUENCE [LARGE SCALE GENOMIC DNA]</scope>
    <source>
        <strain evidence="12 13">CCFEE 5184</strain>
    </source>
</reference>
<dbReference type="InterPro" id="IPR000719">
    <property type="entry name" value="Prot_kinase_dom"/>
</dbReference>
<evidence type="ECO:0000256" key="9">
    <source>
        <dbReference type="SAM" id="MobiDB-lite"/>
    </source>
</evidence>
<evidence type="ECO:0000259" key="10">
    <source>
        <dbReference type="PROSITE" id="PS50011"/>
    </source>
</evidence>
<dbReference type="PANTHER" id="PTHR24356:SF400">
    <property type="entry name" value="SERINE_THREONINE-PROTEIN KINASE CBK1"/>
    <property type="match status" value="1"/>
</dbReference>
<keyword evidence="3" id="KW-0808">Transferase</keyword>
<evidence type="ECO:0000256" key="7">
    <source>
        <dbReference type="ARBA" id="ARBA00047899"/>
    </source>
</evidence>
<dbReference type="OrthoDB" id="3638488at2759"/>
<dbReference type="AlphaFoldDB" id="A0A4V5NGA6"/>
<dbReference type="GO" id="GO:0035556">
    <property type="term" value="P:intracellular signal transduction"/>
    <property type="evidence" value="ECO:0007669"/>
    <property type="project" value="TreeGrafter"/>
</dbReference>
<evidence type="ECO:0000256" key="4">
    <source>
        <dbReference type="ARBA" id="ARBA00022741"/>
    </source>
</evidence>
<comment type="catalytic activity">
    <reaction evidence="8">
        <text>L-seryl-[protein] + ATP = O-phospho-L-seryl-[protein] + ADP + H(+)</text>
        <dbReference type="Rhea" id="RHEA:17989"/>
        <dbReference type="Rhea" id="RHEA-COMP:9863"/>
        <dbReference type="Rhea" id="RHEA-COMP:11604"/>
        <dbReference type="ChEBI" id="CHEBI:15378"/>
        <dbReference type="ChEBI" id="CHEBI:29999"/>
        <dbReference type="ChEBI" id="CHEBI:30616"/>
        <dbReference type="ChEBI" id="CHEBI:83421"/>
        <dbReference type="ChEBI" id="CHEBI:456216"/>
        <dbReference type="EC" id="2.7.11.1"/>
    </reaction>
</comment>
<dbReference type="Gene3D" id="3.30.200.20">
    <property type="entry name" value="Phosphorylase Kinase, domain 1"/>
    <property type="match status" value="1"/>
</dbReference>
<dbReference type="Pfam" id="PF00069">
    <property type="entry name" value="Pkinase"/>
    <property type="match status" value="2"/>
</dbReference>
<dbReference type="SUPFAM" id="SSF56112">
    <property type="entry name" value="Protein kinase-like (PK-like)"/>
    <property type="match status" value="1"/>
</dbReference>
<keyword evidence="4" id="KW-0547">Nucleotide-binding</keyword>
<feature type="domain" description="AGC-kinase C-terminal" evidence="11">
    <location>
        <begin position="702"/>
        <end position="780"/>
    </location>
</feature>
<evidence type="ECO:0000259" key="11">
    <source>
        <dbReference type="PROSITE" id="PS51285"/>
    </source>
</evidence>
<feature type="compositionally biased region" description="Low complexity" evidence="9">
    <location>
        <begin position="142"/>
        <end position="153"/>
    </location>
</feature>
<feature type="domain" description="Protein kinase" evidence="10">
    <location>
        <begin position="285"/>
        <end position="671"/>
    </location>
</feature>
<keyword evidence="5" id="KW-0418">Kinase</keyword>
<name>A0A4V5NGA6_9PEZI</name>
<evidence type="ECO:0000256" key="2">
    <source>
        <dbReference type="ARBA" id="ARBA00022527"/>
    </source>
</evidence>
<dbReference type="GO" id="GO:0004674">
    <property type="term" value="F:protein serine/threonine kinase activity"/>
    <property type="evidence" value="ECO:0007669"/>
    <property type="project" value="UniProtKB-KW"/>
</dbReference>
<feature type="compositionally biased region" description="Polar residues" evidence="9">
    <location>
        <begin position="56"/>
        <end position="83"/>
    </location>
</feature>
<evidence type="ECO:0000313" key="12">
    <source>
        <dbReference type="EMBL" id="TKA73449.1"/>
    </source>
</evidence>
<comment type="catalytic activity">
    <reaction evidence="7">
        <text>L-threonyl-[protein] + ATP = O-phospho-L-threonyl-[protein] + ADP + H(+)</text>
        <dbReference type="Rhea" id="RHEA:46608"/>
        <dbReference type="Rhea" id="RHEA-COMP:11060"/>
        <dbReference type="Rhea" id="RHEA-COMP:11605"/>
        <dbReference type="ChEBI" id="CHEBI:15378"/>
        <dbReference type="ChEBI" id="CHEBI:30013"/>
        <dbReference type="ChEBI" id="CHEBI:30616"/>
        <dbReference type="ChEBI" id="CHEBI:61977"/>
        <dbReference type="ChEBI" id="CHEBI:456216"/>
        <dbReference type="EC" id="2.7.11.1"/>
    </reaction>
</comment>
<proteinExistence type="predicted"/>
<comment type="caution">
    <text evidence="12">The sequence shown here is derived from an EMBL/GenBank/DDBJ whole genome shotgun (WGS) entry which is preliminary data.</text>
</comment>